<comment type="caution">
    <text evidence="3">The sequence shown here is derived from an EMBL/GenBank/DDBJ whole genome shotgun (WGS) entry which is preliminary data.</text>
</comment>
<organism evidence="3 4">
    <name type="scientific">Cristinia sonorae</name>
    <dbReference type="NCBI Taxonomy" id="1940300"/>
    <lineage>
        <taxon>Eukaryota</taxon>
        <taxon>Fungi</taxon>
        <taxon>Dikarya</taxon>
        <taxon>Basidiomycota</taxon>
        <taxon>Agaricomycotina</taxon>
        <taxon>Agaricomycetes</taxon>
        <taxon>Agaricomycetidae</taxon>
        <taxon>Agaricales</taxon>
        <taxon>Pleurotineae</taxon>
        <taxon>Stephanosporaceae</taxon>
        <taxon>Cristinia</taxon>
    </lineage>
</organism>
<protein>
    <submittedName>
        <fullName evidence="3">P-loop containing nucleoside triphosphate hydrolase protein</fullName>
    </submittedName>
</protein>
<feature type="compositionally biased region" description="Low complexity" evidence="1">
    <location>
        <begin position="27"/>
        <end position="40"/>
    </location>
</feature>
<dbReference type="SUPFAM" id="SSF52540">
    <property type="entry name" value="P-loop containing nucleoside triphosphate hydrolases"/>
    <property type="match status" value="1"/>
</dbReference>
<sequence length="781" mass="86828">MSIRRLLSRSRGSSQNAGYLPPIPEKSSPWPATASAPSAWGDPSSAWQDVTFNDETEDVDDGSSTANLMSPPVPLVPLTLKVKRVDYYFSKWYNMWKYKNTGSKVTADMVQNPAVAGGAWSAAANDPWKDFCFVVVRTLPQQEGMDTRFRVVIKSPYLLAACKHAIGTVPNIVWTAEPLELDPHVLLAFLPAFDAYHAELLSKKGRTTEEDRIAATIPILTNYLRKDYNASLTRMATLTSQGEITFNLLYFIFVPRSILLLECPSTGEPRAVRLVSVSEGLGSYTLMCESIDAVDDATLTTNHAGNDTWSTPAQTDTQVNDGKAFGWVSQRVIIPSFRGIKRIDSLDAYPLKFCPKEGEVRKRLVERGRKWADLRGVHHMQYSGTACWRDLFPDGGTKSHPYLVNSRIMIDRGNFVKLFPNSDLPKAVAHKPAPPPPPPPPANLGTVTPPYQYNPPPVIIDGAQIQTLRFTKRGAAAIQPEAEDMSEEELLLAPATLYGYSLGDKLWFEFNIEHVKPITWNDEAFQSLVLPPGRKTLLQSLVEAHNAKVGSRRRFTFDDFVPGKGRGLVINLFGPPGVGKTLSAEATSEHVKQPLYVIGAGDLGTKASDLEKSLEGVLSLAAEWKAIVLIDEADVFLERRSLHDMERNAMVAVFLRQVEYYSGIMFLTTNRVKTFDDAFLSRIHVALHFQELTKSAKKQIWVNFLSKAEADVDVDTFEEAELERLAEREVNGRQIKNATRTACSLAFSRGEKLSLAHLLETLDVMDEFTTEFQTMPQDGSA</sequence>
<proteinExistence type="predicted"/>
<gene>
    <name evidence="3" type="ORF">BXZ70DRAFT_666648</name>
</gene>
<evidence type="ECO:0000313" key="4">
    <source>
        <dbReference type="Proteomes" id="UP000813824"/>
    </source>
</evidence>
<dbReference type="PANTHER" id="PTHR46411">
    <property type="entry name" value="FAMILY ATPASE, PUTATIVE-RELATED"/>
    <property type="match status" value="1"/>
</dbReference>
<dbReference type="PANTHER" id="PTHR46411:SF3">
    <property type="entry name" value="AAA+ ATPASE DOMAIN-CONTAINING PROTEIN"/>
    <property type="match status" value="1"/>
</dbReference>
<dbReference type="Gene3D" id="3.40.50.300">
    <property type="entry name" value="P-loop containing nucleotide triphosphate hydrolases"/>
    <property type="match status" value="1"/>
</dbReference>
<feature type="region of interest" description="Disordered" evidence="1">
    <location>
        <begin position="1"/>
        <end position="47"/>
    </location>
</feature>
<dbReference type="OrthoDB" id="10042665at2759"/>
<keyword evidence="3" id="KW-0378">Hydrolase</keyword>
<feature type="domain" description="AAA+ ATPase" evidence="2">
    <location>
        <begin position="566"/>
        <end position="695"/>
    </location>
</feature>
<dbReference type="Pfam" id="PF00004">
    <property type="entry name" value="AAA"/>
    <property type="match status" value="1"/>
</dbReference>
<dbReference type="EMBL" id="JAEVFJ010000006">
    <property type="protein sequence ID" value="KAH8103842.1"/>
    <property type="molecule type" value="Genomic_DNA"/>
</dbReference>
<name>A0A8K0UVP7_9AGAR</name>
<dbReference type="InterPro" id="IPR054289">
    <property type="entry name" value="DUF7025"/>
</dbReference>
<evidence type="ECO:0000256" key="1">
    <source>
        <dbReference type="SAM" id="MobiDB-lite"/>
    </source>
</evidence>
<keyword evidence="4" id="KW-1185">Reference proteome</keyword>
<dbReference type="GO" id="GO:0005524">
    <property type="term" value="F:ATP binding"/>
    <property type="evidence" value="ECO:0007669"/>
    <property type="project" value="InterPro"/>
</dbReference>
<dbReference type="SMART" id="SM00382">
    <property type="entry name" value="AAA"/>
    <property type="match status" value="1"/>
</dbReference>
<dbReference type="InterPro" id="IPR027417">
    <property type="entry name" value="P-loop_NTPase"/>
</dbReference>
<dbReference type="CDD" id="cd19481">
    <property type="entry name" value="RecA-like_protease"/>
    <property type="match status" value="1"/>
</dbReference>
<dbReference type="Proteomes" id="UP000813824">
    <property type="component" value="Unassembled WGS sequence"/>
</dbReference>
<evidence type="ECO:0000313" key="3">
    <source>
        <dbReference type="EMBL" id="KAH8103842.1"/>
    </source>
</evidence>
<reference evidence="3" key="1">
    <citation type="journal article" date="2021" name="New Phytol.">
        <title>Evolutionary innovations through gain and loss of genes in the ectomycorrhizal Boletales.</title>
        <authorList>
            <person name="Wu G."/>
            <person name="Miyauchi S."/>
            <person name="Morin E."/>
            <person name="Kuo A."/>
            <person name="Drula E."/>
            <person name="Varga T."/>
            <person name="Kohler A."/>
            <person name="Feng B."/>
            <person name="Cao Y."/>
            <person name="Lipzen A."/>
            <person name="Daum C."/>
            <person name="Hundley H."/>
            <person name="Pangilinan J."/>
            <person name="Johnson J."/>
            <person name="Barry K."/>
            <person name="LaButti K."/>
            <person name="Ng V."/>
            <person name="Ahrendt S."/>
            <person name="Min B."/>
            <person name="Choi I.G."/>
            <person name="Park H."/>
            <person name="Plett J.M."/>
            <person name="Magnuson J."/>
            <person name="Spatafora J.W."/>
            <person name="Nagy L.G."/>
            <person name="Henrissat B."/>
            <person name="Grigoriev I.V."/>
            <person name="Yang Z.L."/>
            <person name="Xu J."/>
            <person name="Martin F.M."/>
        </authorList>
    </citation>
    <scope>NUCLEOTIDE SEQUENCE</scope>
    <source>
        <strain evidence="3">KKN 215</strain>
    </source>
</reference>
<dbReference type="AlphaFoldDB" id="A0A8K0UVP7"/>
<dbReference type="InterPro" id="IPR003593">
    <property type="entry name" value="AAA+_ATPase"/>
</dbReference>
<dbReference type="InterPro" id="IPR003959">
    <property type="entry name" value="ATPase_AAA_core"/>
</dbReference>
<dbReference type="GO" id="GO:0016887">
    <property type="term" value="F:ATP hydrolysis activity"/>
    <property type="evidence" value="ECO:0007669"/>
    <property type="project" value="InterPro"/>
</dbReference>
<evidence type="ECO:0000259" key="2">
    <source>
        <dbReference type="SMART" id="SM00382"/>
    </source>
</evidence>
<dbReference type="Pfam" id="PF22942">
    <property type="entry name" value="DUF7025"/>
    <property type="match status" value="1"/>
</dbReference>
<accession>A0A8K0UVP7</accession>